<comment type="subcellular location">
    <subcellularLocation>
        <location evidence="1">Cell membrane</location>
        <topology evidence="1">Multi-pass membrane protein</topology>
    </subcellularLocation>
</comment>
<evidence type="ECO:0000313" key="11">
    <source>
        <dbReference type="Proteomes" id="UP000570514"/>
    </source>
</evidence>
<accession>A0A846MXJ9</accession>
<dbReference type="GO" id="GO:0016763">
    <property type="term" value="F:pentosyltransferase activity"/>
    <property type="evidence" value="ECO:0007669"/>
    <property type="project" value="TreeGrafter"/>
</dbReference>
<dbReference type="PANTHER" id="PTHR33908:SF11">
    <property type="entry name" value="MEMBRANE PROTEIN"/>
    <property type="match status" value="1"/>
</dbReference>
<dbReference type="EMBL" id="JAASRM010000001">
    <property type="protein sequence ID" value="NIK88033.1"/>
    <property type="molecule type" value="Genomic_DNA"/>
</dbReference>
<sequence>MKSPLFAGLLVLFALRLLAGALLPLSADEAYYWLWARHLAAGYFDHPPAIAYLIAAGTSLFGQSEFGVRIGGILLSALTTALVWDTARVLTGDQKIANFAALAFNLSLMTTVEMLVATPDTPQMATAAAFFWTLAKLAETGNGRWWLAVGIAAGLGLLSKYSTLFLGAGALVWLIASPPMRRWLASPWPYAGGVLAFLIFTPNLLWNAQHGWATFAFQFGRIGAHQLSAKYIFEFIGAEALLATPFLLALGLLALTTTNRRDKGSALMASLFWPSVAYFFLHALHDRVQGNWPCYLIPILSVAAAKAFFQQNWTGWRAPVAKWSARLALPVAAVLVFIGYAQALLGVIPFGRKDPLARLLAVGLPDVVQKLDAVKSQNGASAIITSDYATTAWLSFYSPLPIIHVGEDYRWLQSQPARIIGPVLYVAEDRRDLHDRAVSCFGKAEQLPTIDRLRKGVAIAHYVVYRLDGGAGQPCGRMP</sequence>
<keyword evidence="2" id="KW-1003">Cell membrane</keyword>
<feature type="transmembrane region" description="Helical" evidence="8">
    <location>
        <begin position="329"/>
        <end position="350"/>
    </location>
</feature>
<comment type="caution">
    <text evidence="10">The sequence shown here is derived from an EMBL/GenBank/DDBJ whole genome shotgun (WGS) entry which is preliminary data.</text>
</comment>
<name>A0A846MXJ9_9PROT</name>
<feature type="transmembrane region" description="Helical" evidence="8">
    <location>
        <begin position="145"/>
        <end position="176"/>
    </location>
</feature>
<keyword evidence="7 8" id="KW-0472">Membrane</keyword>
<keyword evidence="11" id="KW-1185">Reference proteome</keyword>
<evidence type="ECO:0000259" key="9">
    <source>
        <dbReference type="Pfam" id="PF13231"/>
    </source>
</evidence>
<feature type="transmembrane region" description="Helical" evidence="8">
    <location>
        <begin position="231"/>
        <end position="254"/>
    </location>
</feature>
<dbReference type="InterPro" id="IPR050297">
    <property type="entry name" value="LipidA_mod_glycosyltrf_83"/>
</dbReference>
<feature type="transmembrane region" description="Helical" evidence="8">
    <location>
        <begin position="292"/>
        <end position="309"/>
    </location>
</feature>
<dbReference type="RefSeq" id="WP_167082130.1">
    <property type="nucleotide sequence ID" value="NZ_BAAADC010000001.1"/>
</dbReference>
<feature type="transmembrane region" description="Helical" evidence="8">
    <location>
        <begin position="66"/>
        <end position="84"/>
    </location>
</feature>
<keyword evidence="5 8" id="KW-0812">Transmembrane</keyword>
<keyword evidence="3" id="KW-0328">Glycosyltransferase</keyword>
<proteinExistence type="predicted"/>
<evidence type="ECO:0000313" key="10">
    <source>
        <dbReference type="EMBL" id="NIK88033.1"/>
    </source>
</evidence>
<dbReference type="Pfam" id="PF13231">
    <property type="entry name" value="PMT_2"/>
    <property type="match status" value="1"/>
</dbReference>
<dbReference type="Proteomes" id="UP000570514">
    <property type="component" value="Unassembled WGS sequence"/>
</dbReference>
<dbReference type="GO" id="GO:0009103">
    <property type="term" value="P:lipopolysaccharide biosynthetic process"/>
    <property type="evidence" value="ECO:0007669"/>
    <property type="project" value="UniProtKB-ARBA"/>
</dbReference>
<evidence type="ECO:0000256" key="2">
    <source>
        <dbReference type="ARBA" id="ARBA00022475"/>
    </source>
</evidence>
<dbReference type="PANTHER" id="PTHR33908">
    <property type="entry name" value="MANNOSYLTRANSFERASE YKCB-RELATED"/>
    <property type="match status" value="1"/>
</dbReference>
<evidence type="ECO:0000256" key="1">
    <source>
        <dbReference type="ARBA" id="ARBA00004651"/>
    </source>
</evidence>
<keyword evidence="6 8" id="KW-1133">Transmembrane helix</keyword>
<feature type="domain" description="Glycosyltransferase RgtA/B/C/D-like" evidence="9">
    <location>
        <begin position="45"/>
        <end position="206"/>
    </location>
</feature>
<keyword evidence="4 10" id="KW-0808">Transferase</keyword>
<feature type="transmembrane region" description="Helical" evidence="8">
    <location>
        <begin position="96"/>
        <end position="116"/>
    </location>
</feature>
<evidence type="ECO:0000256" key="8">
    <source>
        <dbReference type="SAM" id="Phobius"/>
    </source>
</evidence>
<protein>
    <submittedName>
        <fullName evidence="10">4-amino-4-deoxy-L-arabinose transferase-like glycosyltransferase</fullName>
    </submittedName>
</protein>
<feature type="transmembrane region" description="Helical" evidence="8">
    <location>
        <begin position="266"/>
        <end position="285"/>
    </location>
</feature>
<dbReference type="AlphaFoldDB" id="A0A846MXJ9"/>
<evidence type="ECO:0000256" key="6">
    <source>
        <dbReference type="ARBA" id="ARBA00022989"/>
    </source>
</evidence>
<evidence type="ECO:0000256" key="4">
    <source>
        <dbReference type="ARBA" id="ARBA00022679"/>
    </source>
</evidence>
<evidence type="ECO:0000256" key="3">
    <source>
        <dbReference type="ARBA" id="ARBA00022676"/>
    </source>
</evidence>
<organism evidence="10 11">
    <name type="scientific">Rhizomicrobium palustre</name>
    <dbReference type="NCBI Taxonomy" id="189966"/>
    <lineage>
        <taxon>Bacteria</taxon>
        <taxon>Pseudomonadati</taxon>
        <taxon>Pseudomonadota</taxon>
        <taxon>Alphaproteobacteria</taxon>
        <taxon>Micropepsales</taxon>
        <taxon>Micropepsaceae</taxon>
        <taxon>Rhizomicrobium</taxon>
    </lineage>
</organism>
<dbReference type="GO" id="GO:0005886">
    <property type="term" value="C:plasma membrane"/>
    <property type="evidence" value="ECO:0007669"/>
    <property type="project" value="UniProtKB-SubCell"/>
</dbReference>
<feature type="transmembrane region" description="Helical" evidence="8">
    <location>
        <begin position="188"/>
        <end position="206"/>
    </location>
</feature>
<evidence type="ECO:0000256" key="7">
    <source>
        <dbReference type="ARBA" id="ARBA00023136"/>
    </source>
</evidence>
<dbReference type="InterPro" id="IPR038731">
    <property type="entry name" value="RgtA/B/C-like"/>
</dbReference>
<reference evidence="10 11" key="1">
    <citation type="submission" date="2020-03" db="EMBL/GenBank/DDBJ databases">
        <title>Genomic Encyclopedia of Type Strains, Phase IV (KMG-IV): sequencing the most valuable type-strain genomes for metagenomic binning, comparative biology and taxonomic classification.</title>
        <authorList>
            <person name="Goeker M."/>
        </authorList>
    </citation>
    <scope>NUCLEOTIDE SEQUENCE [LARGE SCALE GENOMIC DNA]</scope>
    <source>
        <strain evidence="10 11">DSM 19867</strain>
    </source>
</reference>
<gene>
    <name evidence="10" type="ORF">FHS83_001351</name>
</gene>
<evidence type="ECO:0000256" key="5">
    <source>
        <dbReference type="ARBA" id="ARBA00022692"/>
    </source>
</evidence>